<organism evidence="1 2">
    <name type="scientific">Tuber borchii</name>
    <name type="common">White truffle</name>
    <dbReference type="NCBI Taxonomy" id="42251"/>
    <lineage>
        <taxon>Eukaryota</taxon>
        <taxon>Fungi</taxon>
        <taxon>Dikarya</taxon>
        <taxon>Ascomycota</taxon>
        <taxon>Pezizomycotina</taxon>
        <taxon>Pezizomycetes</taxon>
        <taxon>Pezizales</taxon>
        <taxon>Tuberaceae</taxon>
        <taxon>Tuber</taxon>
    </lineage>
</organism>
<evidence type="ECO:0000313" key="1">
    <source>
        <dbReference type="EMBL" id="PUU82216.1"/>
    </source>
</evidence>
<keyword evidence="2" id="KW-1185">Reference proteome</keyword>
<comment type="caution">
    <text evidence="1">The sequence shown here is derived from an EMBL/GenBank/DDBJ whole genome shotgun (WGS) entry which is preliminary data.</text>
</comment>
<protein>
    <submittedName>
        <fullName evidence="1">Uncharacterized protein</fullName>
    </submittedName>
</protein>
<dbReference type="Proteomes" id="UP000244722">
    <property type="component" value="Unassembled WGS sequence"/>
</dbReference>
<sequence>MVLSAHGLISYEGANSIRPCPPQGIWGFCGNYAGSVKEPAYSFHPRDPDRKPKRFRSIVLESSWTSTEPEPVDVSRLWHEGSEGRVRVVILVKLDKPNAQNQSGATLKISHCTPGAGATATATQIVYLFYFTEVFPAPGSVPEDPTITMEELFRGLCPPGYNPATVLTLRVDQLRREIEMFSIRPISANLPA</sequence>
<accession>A0A2T7A396</accession>
<dbReference type="EMBL" id="NESQ01000032">
    <property type="protein sequence ID" value="PUU82216.1"/>
    <property type="molecule type" value="Genomic_DNA"/>
</dbReference>
<reference evidence="1 2" key="1">
    <citation type="submission" date="2017-04" db="EMBL/GenBank/DDBJ databases">
        <title>Draft genome sequence of Tuber borchii Vittad., a whitish edible truffle.</title>
        <authorList>
            <consortium name="DOE Joint Genome Institute"/>
            <person name="Murat C."/>
            <person name="Kuo A."/>
            <person name="Barry K.W."/>
            <person name="Clum A."/>
            <person name="Dockter R.B."/>
            <person name="Fauchery L."/>
            <person name="Iotti M."/>
            <person name="Kohler A."/>
            <person name="Labutti K."/>
            <person name="Lindquist E.A."/>
            <person name="Lipzen A."/>
            <person name="Ohm R.A."/>
            <person name="Wang M."/>
            <person name="Grigoriev I.V."/>
            <person name="Zambonelli A."/>
            <person name="Martin F.M."/>
        </authorList>
    </citation>
    <scope>NUCLEOTIDE SEQUENCE [LARGE SCALE GENOMIC DNA]</scope>
    <source>
        <strain evidence="1 2">Tbo3840</strain>
    </source>
</reference>
<dbReference type="OrthoDB" id="76567at2759"/>
<gene>
    <name evidence="1" type="ORF">B9Z19DRAFT_1062029</name>
</gene>
<dbReference type="AlphaFoldDB" id="A0A2T7A396"/>
<evidence type="ECO:0000313" key="2">
    <source>
        <dbReference type="Proteomes" id="UP000244722"/>
    </source>
</evidence>
<proteinExistence type="predicted"/>
<name>A0A2T7A396_TUBBO</name>